<evidence type="ECO:0000259" key="3">
    <source>
        <dbReference type="Pfam" id="PF00534"/>
    </source>
</evidence>
<keyword evidence="6" id="KW-1185">Reference proteome</keyword>
<dbReference type="AlphaFoldDB" id="A0A3S1IVE2"/>
<protein>
    <submittedName>
        <fullName evidence="5">Sucrose-phosphate synthase</fullName>
    </submittedName>
</protein>
<evidence type="ECO:0000313" key="5">
    <source>
        <dbReference type="EMBL" id="RUT03072.1"/>
    </source>
</evidence>
<dbReference type="GO" id="GO:0016757">
    <property type="term" value="F:glycosyltransferase activity"/>
    <property type="evidence" value="ECO:0007669"/>
    <property type="project" value="UniProtKB-KW"/>
</dbReference>
<dbReference type="SUPFAM" id="SSF53756">
    <property type="entry name" value="UDP-Glycosyltransferase/glycogen phosphorylase"/>
    <property type="match status" value="1"/>
</dbReference>
<feature type="domain" description="Glycosyl transferase family 1" evidence="3">
    <location>
        <begin position="213"/>
        <end position="388"/>
    </location>
</feature>
<evidence type="ECO:0000259" key="4">
    <source>
        <dbReference type="Pfam" id="PF13439"/>
    </source>
</evidence>
<reference evidence="5" key="1">
    <citation type="submission" date="2018-12" db="EMBL/GenBank/DDBJ databases">
        <authorList>
            <person name="Will S."/>
            <person name="Neumann-Schaal M."/>
            <person name="Henke P."/>
        </authorList>
    </citation>
    <scope>NUCLEOTIDE SEQUENCE</scope>
    <source>
        <strain evidence="5">PCC 7102</strain>
    </source>
</reference>
<dbReference type="RefSeq" id="WP_233787023.1">
    <property type="nucleotide sequence ID" value="NZ_RSCL01000014.1"/>
</dbReference>
<feature type="domain" description="Glycosyltransferase subfamily 4-like N-terminal" evidence="4">
    <location>
        <begin position="28"/>
        <end position="207"/>
    </location>
</feature>
<dbReference type="Pfam" id="PF13439">
    <property type="entry name" value="Glyco_transf_4"/>
    <property type="match status" value="1"/>
</dbReference>
<dbReference type="Pfam" id="PF00534">
    <property type="entry name" value="Glycos_transf_1"/>
    <property type="match status" value="1"/>
</dbReference>
<sequence>MNFKTERRIALISVHGDPAIEFGKEEAGGQNVYVRNVGEALARLGWQVDMYTRRVSAAQDEIVQHMPNCRTIRFSAGPLEFVPRDELFGYLPEFVEKFLKFQQENGLTYELVHTNYWLSSWVGMQLKKKIGCKQVHTYHSLGAVKYATIDQKDIPPIAANRLDVECQLLETAERVVATSPQEKAHMRQLVSTKGNIDIIPCGTDIQRFGSVGRDEARAALKIDSDAKLVLYVGRFDPRKGIETLVRALRESKFYSDEKLRVIIGGGSVPGQSDGIERDRIEAIVDELGLRSITTFAGRLSQEVLPTYYAAADICVVPSHYEPFGLVAIEAMASGTPVIASDVGGLQFTVVPEQTGLLAPPQDVPAFASCIDRILENPEWRAKLGEAAKIRVRKKFSWDGVAEQLSELYIKLTEQPVPVPVPVPIPVPATATATASVTVTEKELATA</sequence>
<dbReference type="PANTHER" id="PTHR12526:SF510">
    <property type="entry name" value="D-INOSITOL 3-PHOSPHATE GLYCOSYLTRANSFERASE"/>
    <property type="match status" value="1"/>
</dbReference>
<accession>A0A3S1IVE2</accession>
<dbReference type="InterPro" id="IPR028098">
    <property type="entry name" value="Glyco_trans_4-like_N"/>
</dbReference>
<evidence type="ECO:0000256" key="1">
    <source>
        <dbReference type="ARBA" id="ARBA00022676"/>
    </source>
</evidence>
<comment type="caution">
    <text evidence="5">The sequence shown here is derived from an EMBL/GenBank/DDBJ whole genome shotgun (WGS) entry which is preliminary data.</text>
</comment>
<keyword evidence="1" id="KW-0328">Glycosyltransferase</keyword>
<dbReference type="Proteomes" id="UP000271624">
    <property type="component" value="Unassembled WGS sequence"/>
</dbReference>
<organism evidence="5 6">
    <name type="scientific">Dulcicalothrix desertica PCC 7102</name>
    <dbReference type="NCBI Taxonomy" id="232991"/>
    <lineage>
        <taxon>Bacteria</taxon>
        <taxon>Bacillati</taxon>
        <taxon>Cyanobacteriota</taxon>
        <taxon>Cyanophyceae</taxon>
        <taxon>Nostocales</taxon>
        <taxon>Calotrichaceae</taxon>
        <taxon>Dulcicalothrix</taxon>
    </lineage>
</organism>
<dbReference type="InterPro" id="IPR001296">
    <property type="entry name" value="Glyco_trans_1"/>
</dbReference>
<dbReference type="EMBL" id="RSCL01000014">
    <property type="protein sequence ID" value="RUT03072.1"/>
    <property type="molecule type" value="Genomic_DNA"/>
</dbReference>
<dbReference type="PANTHER" id="PTHR12526">
    <property type="entry name" value="GLYCOSYLTRANSFERASE"/>
    <property type="match status" value="1"/>
</dbReference>
<evidence type="ECO:0000256" key="2">
    <source>
        <dbReference type="ARBA" id="ARBA00022679"/>
    </source>
</evidence>
<name>A0A3S1IVE2_9CYAN</name>
<proteinExistence type="predicted"/>
<keyword evidence="2" id="KW-0808">Transferase</keyword>
<reference evidence="5" key="2">
    <citation type="journal article" date="2019" name="Genome Biol. Evol.">
        <title>Day and night: Metabolic profiles and evolutionary relationships of six axenic non-marine cyanobacteria.</title>
        <authorList>
            <person name="Will S.E."/>
            <person name="Henke P."/>
            <person name="Boedeker C."/>
            <person name="Huang S."/>
            <person name="Brinkmann H."/>
            <person name="Rohde M."/>
            <person name="Jarek M."/>
            <person name="Friedl T."/>
            <person name="Seufert S."/>
            <person name="Schumacher M."/>
            <person name="Overmann J."/>
            <person name="Neumann-Schaal M."/>
            <person name="Petersen J."/>
        </authorList>
    </citation>
    <scope>NUCLEOTIDE SEQUENCE [LARGE SCALE GENOMIC DNA]</scope>
    <source>
        <strain evidence="5">PCC 7102</strain>
    </source>
</reference>
<dbReference type="Gene3D" id="3.40.50.2000">
    <property type="entry name" value="Glycogen Phosphorylase B"/>
    <property type="match status" value="2"/>
</dbReference>
<gene>
    <name evidence="5" type="ORF">DSM106972_053800</name>
</gene>
<dbReference type="CDD" id="cd03800">
    <property type="entry name" value="GT4_sucrose_synthase"/>
    <property type="match status" value="1"/>
</dbReference>
<evidence type="ECO:0000313" key="6">
    <source>
        <dbReference type="Proteomes" id="UP000271624"/>
    </source>
</evidence>